<dbReference type="AlphaFoldDB" id="A0A8T0RIQ0"/>
<proteinExistence type="predicted"/>
<protein>
    <submittedName>
        <fullName evidence="2">Uncharacterized protein</fullName>
    </submittedName>
</protein>
<evidence type="ECO:0000256" key="1">
    <source>
        <dbReference type="SAM" id="MobiDB-lite"/>
    </source>
</evidence>
<evidence type="ECO:0000313" key="2">
    <source>
        <dbReference type="EMBL" id="KAG2585897.1"/>
    </source>
</evidence>
<feature type="compositionally biased region" description="Basic residues" evidence="1">
    <location>
        <begin position="1"/>
        <end position="10"/>
    </location>
</feature>
<name>A0A8T0RIQ0_PANVG</name>
<feature type="region of interest" description="Disordered" evidence="1">
    <location>
        <begin position="1"/>
        <end position="69"/>
    </location>
</feature>
<reference evidence="2" key="1">
    <citation type="submission" date="2020-05" db="EMBL/GenBank/DDBJ databases">
        <title>WGS assembly of Panicum virgatum.</title>
        <authorList>
            <person name="Lovell J.T."/>
            <person name="Jenkins J."/>
            <person name="Shu S."/>
            <person name="Juenger T.E."/>
            <person name="Schmutz J."/>
        </authorList>
    </citation>
    <scope>NUCLEOTIDE SEQUENCE</scope>
    <source>
        <strain evidence="2">AP13</strain>
    </source>
</reference>
<keyword evidence="3" id="KW-1185">Reference proteome</keyword>
<organism evidence="2 3">
    <name type="scientific">Panicum virgatum</name>
    <name type="common">Blackwell switchgrass</name>
    <dbReference type="NCBI Taxonomy" id="38727"/>
    <lineage>
        <taxon>Eukaryota</taxon>
        <taxon>Viridiplantae</taxon>
        <taxon>Streptophyta</taxon>
        <taxon>Embryophyta</taxon>
        <taxon>Tracheophyta</taxon>
        <taxon>Spermatophyta</taxon>
        <taxon>Magnoliopsida</taxon>
        <taxon>Liliopsida</taxon>
        <taxon>Poales</taxon>
        <taxon>Poaceae</taxon>
        <taxon>PACMAD clade</taxon>
        <taxon>Panicoideae</taxon>
        <taxon>Panicodae</taxon>
        <taxon>Paniceae</taxon>
        <taxon>Panicinae</taxon>
        <taxon>Panicum</taxon>
        <taxon>Panicum sect. Hiantes</taxon>
    </lineage>
</organism>
<accession>A0A8T0RIQ0</accession>
<sequence length="231" mass="25940">MGGRSSRSRIHAQPPSSRPHHPAGRSSSIAARRRRGRAGRRYNCSLPASSSSPAGSGGPHRRRWARRRGDGVDATPLLRRCSLIPTPFHEPVPRSRRAASSSHEQGVRGLREAILRGRGLPLPQVHRCLCPRWRLNLRREGSKSCSRSSPAWRKLNRCKLDTRTACRRLHVLAVLLACWRSPIMKPGVACLLEITRYEAWSCLLAGDRVHKRSCLMESDRPPVAWPASRKQ</sequence>
<gene>
    <name evidence="2" type="ORF">PVAP13_5NG012108</name>
</gene>
<comment type="caution">
    <text evidence="2">The sequence shown here is derived from an EMBL/GenBank/DDBJ whole genome shotgun (WGS) entry which is preliminary data.</text>
</comment>
<feature type="compositionally biased region" description="Basic residues" evidence="1">
    <location>
        <begin position="31"/>
        <end position="40"/>
    </location>
</feature>
<evidence type="ECO:0000313" key="3">
    <source>
        <dbReference type="Proteomes" id="UP000823388"/>
    </source>
</evidence>
<dbReference type="Proteomes" id="UP000823388">
    <property type="component" value="Chromosome 5N"/>
</dbReference>
<dbReference type="EMBL" id="CM029046">
    <property type="protein sequence ID" value="KAG2585897.1"/>
    <property type="molecule type" value="Genomic_DNA"/>
</dbReference>